<dbReference type="GO" id="GO:0007215">
    <property type="term" value="P:glutamate receptor signaling pathway"/>
    <property type="evidence" value="ECO:0007669"/>
    <property type="project" value="TreeGrafter"/>
</dbReference>
<proteinExistence type="predicted"/>
<dbReference type="GO" id="GO:0046872">
    <property type="term" value="F:metal ion binding"/>
    <property type="evidence" value="ECO:0007669"/>
    <property type="project" value="UniProtKB-KW"/>
</dbReference>
<keyword evidence="1 7" id="KW-0479">Metal-binding</keyword>
<keyword evidence="3 7" id="KW-0460">Magnesium</keyword>
<dbReference type="EMBL" id="JAGFMF010011592">
    <property type="protein sequence ID" value="KAG8519823.1"/>
    <property type="molecule type" value="Genomic_DNA"/>
</dbReference>
<evidence type="ECO:0000256" key="5">
    <source>
        <dbReference type="ARBA" id="ARBA00023224"/>
    </source>
</evidence>
<evidence type="ECO:0000256" key="3">
    <source>
        <dbReference type="ARBA" id="ARBA00022842"/>
    </source>
</evidence>
<feature type="binding site" evidence="6">
    <location>
        <begin position="21"/>
        <end position="27"/>
    </location>
    <ligand>
        <name>GTP</name>
        <dbReference type="ChEBI" id="CHEBI:37565"/>
    </ligand>
</feature>
<dbReference type="GO" id="GO:0003924">
    <property type="term" value="F:GTPase activity"/>
    <property type="evidence" value="ECO:0007669"/>
    <property type="project" value="InterPro"/>
</dbReference>
<feature type="binding site" evidence="7">
    <location>
        <position position="27"/>
    </location>
    <ligand>
        <name>Mg(2+)</name>
        <dbReference type="ChEBI" id="CHEBI:18420"/>
    </ligand>
</feature>
<evidence type="ECO:0000256" key="6">
    <source>
        <dbReference type="PIRSR" id="PIRSR601019-1"/>
    </source>
</evidence>
<dbReference type="GO" id="GO:0001664">
    <property type="term" value="F:G protein-coupled receptor binding"/>
    <property type="evidence" value="ECO:0007669"/>
    <property type="project" value="TreeGrafter"/>
</dbReference>
<dbReference type="Gene3D" id="3.40.50.300">
    <property type="entry name" value="P-loop containing nucleotide triphosphate hydrolases"/>
    <property type="match status" value="1"/>
</dbReference>
<dbReference type="FunFam" id="3.40.50.300:FF:000692">
    <property type="entry name" value="Guanine nucleotide-binding protein subunit alpha"/>
    <property type="match status" value="1"/>
</dbReference>
<dbReference type="InterPro" id="IPR027417">
    <property type="entry name" value="P-loop_NTPase"/>
</dbReference>
<dbReference type="OrthoDB" id="5817230at2759"/>
<dbReference type="InterPro" id="IPR001019">
    <property type="entry name" value="Gprotein_alpha_su"/>
</dbReference>
<keyword evidence="9" id="KW-1185">Reference proteome</keyword>
<organism evidence="8 9">
    <name type="scientific">Galemys pyrenaicus</name>
    <name type="common">Iberian desman</name>
    <name type="synonym">Pyrenean desman</name>
    <dbReference type="NCBI Taxonomy" id="202257"/>
    <lineage>
        <taxon>Eukaryota</taxon>
        <taxon>Metazoa</taxon>
        <taxon>Chordata</taxon>
        <taxon>Craniata</taxon>
        <taxon>Vertebrata</taxon>
        <taxon>Euteleostomi</taxon>
        <taxon>Mammalia</taxon>
        <taxon>Eutheria</taxon>
        <taxon>Laurasiatheria</taxon>
        <taxon>Eulipotyphla</taxon>
        <taxon>Talpidae</taxon>
        <taxon>Galemys</taxon>
    </lineage>
</organism>
<dbReference type="PROSITE" id="PS51882">
    <property type="entry name" value="G_ALPHA"/>
    <property type="match status" value="1"/>
</dbReference>
<feature type="non-terminal residue" evidence="8">
    <location>
        <position position="1"/>
    </location>
</feature>
<dbReference type="PRINTS" id="PR00318">
    <property type="entry name" value="GPROTEINA"/>
</dbReference>
<feature type="binding site" evidence="6">
    <location>
        <begin position="46"/>
        <end position="50"/>
    </location>
    <ligand>
        <name>GTP</name>
        <dbReference type="ChEBI" id="CHEBI:37565"/>
    </ligand>
</feature>
<dbReference type="Proteomes" id="UP000700334">
    <property type="component" value="Unassembled WGS sequence"/>
</dbReference>
<dbReference type="PANTHER" id="PTHR10218">
    <property type="entry name" value="GTP-BINDING PROTEIN ALPHA SUBUNIT"/>
    <property type="match status" value="1"/>
</dbReference>
<evidence type="ECO:0000256" key="1">
    <source>
        <dbReference type="ARBA" id="ARBA00022723"/>
    </source>
</evidence>
<dbReference type="Gene3D" id="1.10.400.10">
    <property type="entry name" value="GI Alpha 1, domain 2-like"/>
    <property type="match status" value="1"/>
</dbReference>
<sequence>YLNDLDRVADPAYLPTQQDVLRVRVPTTGIIEYPFDLQSVIFRMVDVGGQRSERRKWIHCFENVTSIMFLVALSEYDQVLVESDNEVSALGEGSRL</sequence>
<dbReference type="SUPFAM" id="SSF52540">
    <property type="entry name" value="P-loop containing nucleoside triphosphate hydrolases"/>
    <property type="match status" value="1"/>
</dbReference>
<comment type="caution">
    <text evidence="8">The sequence shown here is derived from an EMBL/GenBank/DDBJ whole genome shotgun (WGS) entry which is preliminary data.</text>
</comment>
<dbReference type="PANTHER" id="PTHR10218:SF329">
    <property type="entry name" value="GUANINE NUCLEOTIDE-BINDING PROTEIN G(Q) SUBUNIT ALPHA"/>
    <property type="match status" value="1"/>
</dbReference>
<dbReference type="Pfam" id="PF00503">
    <property type="entry name" value="G-alpha"/>
    <property type="match status" value="1"/>
</dbReference>
<evidence type="ECO:0000256" key="4">
    <source>
        <dbReference type="ARBA" id="ARBA00023134"/>
    </source>
</evidence>
<dbReference type="GO" id="GO:0005096">
    <property type="term" value="F:GTPase activator activity"/>
    <property type="evidence" value="ECO:0007669"/>
    <property type="project" value="TreeGrafter"/>
</dbReference>
<evidence type="ECO:0000256" key="2">
    <source>
        <dbReference type="ARBA" id="ARBA00022741"/>
    </source>
</evidence>
<reference evidence="8" key="1">
    <citation type="journal article" date="2021" name="Evol. Appl.">
        <title>The genome of the Pyrenean desman and the effects of bottlenecks and inbreeding on the genomic landscape of an endangered species.</title>
        <authorList>
            <person name="Escoda L."/>
            <person name="Castresana J."/>
        </authorList>
    </citation>
    <scope>NUCLEOTIDE SEQUENCE</scope>
    <source>
        <strain evidence="8">IBE-C5619</strain>
    </source>
</reference>
<protein>
    <submittedName>
        <fullName evidence="8">Guanine nucleotide-binding protein G(Q) subunit alpha</fullName>
    </submittedName>
</protein>
<name>A0A8J6AFG9_GALPY</name>
<dbReference type="InterPro" id="IPR011025">
    <property type="entry name" value="GproteinA_insert"/>
</dbReference>
<dbReference type="AlphaFoldDB" id="A0A8J6AFG9"/>
<keyword evidence="4 6" id="KW-0342">GTP-binding</keyword>
<evidence type="ECO:0000313" key="8">
    <source>
        <dbReference type="EMBL" id="KAG8519823.1"/>
    </source>
</evidence>
<evidence type="ECO:0000256" key="7">
    <source>
        <dbReference type="PIRSR" id="PIRSR601019-2"/>
    </source>
</evidence>
<dbReference type="SMART" id="SM00275">
    <property type="entry name" value="G_alpha"/>
    <property type="match status" value="1"/>
</dbReference>
<dbReference type="GO" id="GO:0005834">
    <property type="term" value="C:heterotrimeric G-protein complex"/>
    <property type="evidence" value="ECO:0007669"/>
    <property type="project" value="TreeGrafter"/>
</dbReference>
<accession>A0A8J6AFG9</accession>
<dbReference type="GO" id="GO:0007189">
    <property type="term" value="P:adenylate cyclase-activating G protein-coupled receptor signaling pathway"/>
    <property type="evidence" value="ECO:0007669"/>
    <property type="project" value="TreeGrafter"/>
</dbReference>
<evidence type="ECO:0000313" key="9">
    <source>
        <dbReference type="Proteomes" id="UP000700334"/>
    </source>
</evidence>
<dbReference type="GO" id="GO:0005737">
    <property type="term" value="C:cytoplasm"/>
    <property type="evidence" value="ECO:0007669"/>
    <property type="project" value="TreeGrafter"/>
</dbReference>
<gene>
    <name evidence="8" type="ORF">J0S82_000834</name>
</gene>
<keyword evidence="5" id="KW-0807">Transducer</keyword>
<keyword evidence="2 6" id="KW-0547">Nucleotide-binding</keyword>
<dbReference type="GO" id="GO:0005525">
    <property type="term" value="F:GTP binding"/>
    <property type="evidence" value="ECO:0007669"/>
    <property type="project" value="UniProtKB-KW"/>
</dbReference>
<dbReference type="GO" id="GO:0031683">
    <property type="term" value="F:G-protein beta/gamma-subunit complex binding"/>
    <property type="evidence" value="ECO:0007669"/>
    <property type="project" value="InterPro"/>
</dbReference>
<dbReference type="SUPFAM" id="SSF47895">
    <property type="entry name" value="Transducin (alpha subunit), insertion domain"/>
    <property type="match status" value="1"/>
</dbReference>